<keyword evidence="3" id="KW-0964">Secreted</keyword>
<keyword evidence="4" id="KW-1015">Disulfide bond</keyword>
<evidence type="ECO:0000313" key="9">
    <source>
        <dbReference type="EMBL" id="CAF3542856.1"/>
    </source>
</evidence>
<feature type="chain" id="PRO_5035596906" description="Lipase domain-containing protein" evidence="6">
    <location>
        <begin position="19"/>
        <end position="390"/>
    </location>
</feature>
<dbReference type="Proteomes" id="UP000663829">
    <property type="component" value="Unassembled WGS sequence"/>
</dbReference>
<dbReference type="GO" id="GO:0005615">
    <property type="term" value="C:extracellular space"/>
    <property type="evidence" value="ECO:0007669"/>
    <property type="project" value="TreeGrafter"/>
</dbReference>
<dbReference type="PANTHER" id="PTHR11610">
    <property type="entry name" value="LIPASE"/>
    <property type="match status" value="1"/>
</dbReference>
<comment type="caution">
    <text evidence="8">The sequence shown here is derived from an EMBL/GenBank/DDBJ whole genome shotgun (WGS) entry which is preliminary data.</text>
</comment>
<dbReference type="InterPro" id="IPR002331">
    <property type="entry name" value="Lipase_panc"/>
</dbReference>
<dbReference type="InterPro" id="IPR013818">
    <property type="entry name" value="Lipase"/>
</dbReference>
<sequence length="390" mass="42565">MASRSILLLVFVINYSSGSLVPIEREDDTTIAVLLTTSSPQTITVTPTRPNTTICFDIVGCFNNNDPFNNANNELPQSPDFINTHFLLYTSLDETIPEILNYTDDSTIKNSKINPSLPFRIIVHGFTNNRDSAWISPLRQELFKKDPCNVLVVDWEHGAKFPFYQNAVANTRLVGKQLALLIKKIHDISGLAFDNVHCIGHSLGSHICGYASNPDDNSNDDTKFGRISGLDPAGPFFEGKNKAVRLDKGDAKFVDSIHTNTEVAFGLGLGMKEACGHIDFYANGGTSQPGCPSIGNLISSVLGGQSESAYEQSSCSHGRAHGYFIESINAKCPYTAFPCHDYKSFIEGKCIDPPCSGTGCGYMGFTSPFSNGRGTMYLNTRSTYPFCGEQ</sequence>
<evidence type="ECO:0000259" key="7">
    <source>
        <dbReference type="Pfam" id="PF00151"/>
    </source>
</evidence>
<name>A0A813Q4M0_9BILA</name>
<gene>
    <name evidence="8" type="ORF">GPM918_LOCUS1432</name>
    <name evidence="9" type="ORF">SRO942_LOCUS1432</name>
</gene>
<evidence type="ECO:0000256" key="1">
    <source>
        <dbReference type="ARBA" id="ARBA00004613"/>
    </source>
</evidence>
<dbReference type="GO" id="GO:0016042">
    <property type="term" value="P:lipid catabolic process"/>
    <property type="evidence" value="ECO:0007669"/>
    <property type="project" value="TreeGrafter"/>
</dbReference>
<proteinExistence type="inferred from homology"/>
<dbReference type="EMBL" id="CAJOBC010000131">
    <property type="protein sequence ID" value="CAF3542856.1"/>
    <property type="molecule type" value="Genomic_DNA"/>
</dbReference>
<accession>A0A813Q4M0</accession>
<dbReference type="OrthoDB" id="199913at2759"/>
<dbReference type="Gene3D" id="3.40.50.1820">
    <property type="entry name" value="alpha/beta hydrolase"/>
    <property type="match status" value="1"/>
</dbReference>
<dbReference type="Proteomes" id="UP000681722">
    <property type="component" value="Unassembled WGS sequence"/>
</dbReference>
<feature type="domain" description="Lipase" evidence="7">
    <location>
        <begin position="54"/>
        <end position="386"/>
    </location>
</feature>
<dbReference type="PRINTS" id="PR00821">
    <property type="entry name" value="TAGLIPASE"/>
</dbReference>
<dbReference type="InterPro" id="IPR000734">
    <property type="entry name" value="TAG_lipase"/>
</dbReference>
<dbReference type="SUPFAM" id="SSF53474">
    <property type="entry name" value="alpha/beta-Hydrolases"/>
    <property type="match status" value="1"/>
</dbReference>
<keyword evidence="6" id="KW-0732">Signal</keyword>
<dbReference type="CDD" id="cd00707">
    <property type="entry name" value="Pancreat_lipase_like"/>
    <property type="match status" value="1"/>
</dbReference>
<reference evidence="8" key="1">
    <citation type="submission" date="2021-02" db="EMBL/GenBank/DDBJ databases">
        <authorList>
            <person name="Nowell W R."/>
        </authorList>
    </citation>
    <scope>NUCLEOTIDE SEQUENCE</scope>
</reference>
<comment type="similarity">
    <text evidence="2 5">Belongs to the AB hydrolase superfamily. Lipase family.</text>
</comment>
<dbReference type="AlphaFoldDB" id="A0A813Q4M0"/>
<evidence type="ECO:0000256" key="4">
    <source>
        <dbReference type="ARBA" id="ARBA00023157"/>
    </source>
</evidence>
<evidence type="ECO:0000256" key="5">
    <source>
        <dbReference type="RuleBase" id="RU004262"/>
    </source>
</evidence>
<evidence type="ECO:0000313" key="10">
    <source>
        <dbReference type="Proteomes" id="UP000663829"/>
    </source>
</evidence>
<comment type="subcellular location">
    <subcellularLocation>
        <location evidence="1">Secreted</location>
    </subcellularLocation>
</comment>
<feature type="signal peptide" evidence="6">
    <location>
        <begin position="1"/>
        <end position="18"/>
    </location>
</feature>
<dbReference type="PANTHER" id="PTHR11610:SF173">
    <property type="entry name" value="LIPASE DOMAIN-CONTAINING PROTEIN-RELATED"/>
    <property type="match status" value="1"/>
</dbReference>
<evidence type="ECO:0000256" key="2">
    <source>
        <dbReference type="ARBA" id="ARBA00010701"/>
    </source>
</evidence>
<organism evidence="8 10">
    <name type="scientific">Didymodactylos carnosus</name>
    <dbReference type="NCBI Taxonomy" id="1234261"/>
    <lineage>
        <taxon>Eukaryota</taxon>
        <taxon>Metazoa</taxon>
        <taxon>Spiralia</taxon>
        <taxon>Gnathifera</taxon>
        <taxon>Rotifera</taxon>
        <taxon>Eurotatoria</taxon>
        <taxon>Bdelloidea</taxon>
        <taxon>Philodinida</taxon>
        <taxon>Philodinidae</taxon>
        <taxon>Didymodactylos</taxon>
    </lineage>
</organism>
<dbReference type="GO" id="GO:0004806">
    <property type="term" value="F:triacylglycerol lipase activity"/>
    <property type="evidence" value="ECO:0007669"/>
    <property type="project" value="InterPro"/>
</dbReference>
<evidence type="ECO:0000256" key="3">
    <source>
        <dbReference type="ARBA" id="ARBA00022525"/>
    </source>
</evidence>
<dbReference type="FunFam" id="3.40.50.1820:FF:000288">
    <property type="entry name" value="Pancreatic triacylglycerol lipase"/>
    <property type="match status" value="1"/>
</dbReference>
<keyword evidence="10" id="KW-1185">Reference proteome</keyword>
<dbReference type="InterPro" id="IPR029058">
    <property type="entry name" value="AB_hydrolase_fold"/>
</dbReference>
<dbReference type="Pfam" id="PF00151">
    <property type="entry name" value="Lipase"/>
    <property type="match status" value="1"/>
</dbReference>
<dbReference type="InterPro" id="IPR033906">
    <property type="entry name" value="Lipase_N"/>
</dbReference>
<evidence type="ECO:0000256" key="6">
    <source>
        <dbReference type="SAM" id="SignalP"/>
    </source>
</evidence>
<dbReference type="PRINTS" id="PR00823">
    <property type="entry name" value="PANCLIPASE"/>
</dbReference>
<dbReference type="EMBL" id="CAJNOQ010000131">
    <property type="protein sequence ID" value="CAF0761861.1"/>
    <property type="molecule type" value="Genomic_DNA"/>
</dbReference>
<protein>
    <recommendedName>
        <fullName evidence="7">Lipase domain-containing protein</fullName>
    </recommendedName>
</protein>
<evidence type="ECO:0000313" key="8">
    <source>
        <dbReference type="EMBL" id="CAF0761861.1"/>
    </source>
</evidence>